<accession>A0AAJ1IFY3</accession>
<dbReference type="GO" id="GO:0000287">
    <property type="term" value="F:magnesium ion binding"/>
    <property type="evidence" value="ECO:0007669"/>
    <property type="project" value="UniProtKB-UniRule"/>
</dbReference>
<dbReference type="GO" id="GO:0009423">
    <property type="term" value="P:chorismate biosynthetic process"/>
    <property type="evidence" value="ECO:0007669"/>
    <property type="project" value="UniProtKB-UniRule"/>
</dbReference>
<dbReference type="InterPro" id="IPR031322">
    <property type="entry name" value="Shikimate/glucono_kinase"/>
</dbReference>
<proteinExistence type="inferred from homology"/>
<dbReference type="InterPro" id="IPR027417">
    <property type="entry name" value="P-loop_NTPase"/>
</dbReference>
<keyword evidence="1" id="KW-0028">Amino-acid biosynthesis</keyword>
<evidence type="ECO:0000256" key="1">
    <source>
        <dbReference type="HAMAP-Rule" id="MF_00109"/>
    </source>
</evidence>
<dbReference type="Pfam" id="PF01202">
    <property type="entry name" value="SKI"/>
    <property type="match status" value="1"/>
</dbReference>
<sequence>MSKLYNSVIITGLKHCGKSSTAALLSSYFSVPFFDTDDEAEQIYYDENRENLNSREIYRRNGRTVFEDYELKAAVKIKDRADKSSIIAAAGGGICDNIEAIAVLRNSFMFIYIKEEADILYERIIRKGIPAFLSKTSPYKDFLDLYKKRSTIYDKLCNICIKAEGRSTRQIGDEIIEKLMEEGHAR</sequence>
<feature type="binding site" evidence="1">
    <location>
        <position position="149"/>
    </location>
    <ligand>
        <name>substrate</name>
    </ligand>
</feature>
<comment type="subunit">
    <text evidence="1">Monomer.</text>
</comment>
<feature type="binding site" evidence="1">
    <location>
        <position position="166"/>
    </location>
    <ligand>
        <name>ATP</name>
        <dbReference type="ChEBI" id="CHEBI:30616"/>
    </ligand>
</feature>
<keyword evidence="1" id="KW-0547">Nucleotide-binding</keyword>
<feature type="binding site" evidence="1">
    <location>
        <position position="19"/>
    </location>
    <ligand>
        <name>Mg(2+)</name>
        <dbReference type="ChEBI" id="CHEBI:18420"/>
    </ligand>
</feature>
<dbReference type="GO" id="GO:0005524">
    <property type="term" value="F:ATP binding"/>
    <property type="evidence" value="ECO:0007669"/>
    <property type="project" value="UniProtKB-UniRule"/>
</dbReference>
<keyword evidence="1" id="KW-0067">ATP-binding</keyword>
<keyword evidence="1" id="KW-0963">Cytoplasm</keyword>
<protein>
    <recommendedName>
        <fullName evidence="1">Shikimate kinase</fullName>
        <shortName evidence="1">SK</shortName>
        <ecNumber evidence="1">2.7.1.71</ecNumber>
    </recommendedName>
</protein>
<feature type="binding site" evidence="1">
    <location>
        <position position="92"/>
    </location>
    <ligand>
        <name>substrate</name>
    </ligand>
</feature>
<dbReference type="GO" id="GO:0009073">
    <property type="term" value="P:aromatic amino acid family biosynthetic process"/>
    <property type="evidence" value="ECO:0007669"/>
    <property type="project" value="UniProtKB-KW"/>
</dbReference>
<dbReference type="GO" id="GO:0004765">
    <property type="term" value="F:shikimate kinase activity"/>
    <property type="evidence" value="ECO:0007669"/>
    <property type="project" value="UniProtKB-UniRule"/>
</dbReference>
<evidence type="ECO:0000313" key="3">
    <source>
        <dbReference type="Proteomes" id="UP001221217"/>
    </source>
</evidence>
<comment type="function">
    <text evidence="1">Catalyzes the specific phosphorylation of the 3-hydroxyl group of shikimic acid using ATP as a cosubstrate.</text>
</comment>
<keyword evidence="1" id="KW-0460">Magnesium</keyword>
<keyword evidence="1" id="KW-0057">Aromatic amino acid biosynthesis</keyword>
<evidence type="ECO:0000313" key="2">
    <source>
        <dbReference type="EMBL" id="MDC7227307.1"/>
    </source>
</evidence>
<comment type="pathway">
    <text evidence="1">Metabolic intermediate biosynthesis; chorismate biosynthesis; chorismate from D-erythrose 4-phosphate and phosphoenolpyruvate: step 5/7.</text>
</comment>
<comment type="catalytic activity">
    <reaction evidence="1">
        <text>shikimate + ATP = 3-phosphoshikimate + ADP + H(+)</text>
        <dbReference type="Rhea" id="RHEA:13121"/>
        <dbReference type="ChEBI" id="CHEBI:15378"/>
        <dbReference type="ChEBI" id="CHEBI:30616"/>
        <dbReference type="ChEBI" id="CHEBI:36208"/>
        <dbReference type="ChEBI" id="CHEBI:145989"/>
        <dbReference type="ChEBI" id="CHEBI:456216"/>
        <dbReference type="EC" id="2.7.1.71"/>
    </reaction>
</comment>
<dbReference type="AlphaFoldDB" id="A0AAJ1IFY3"/>
<dbReference type="HAMAP" id="MF_00109">
    <property type="entry name" value="Shikimate_kinase"/>
    <property type="match status" value="1"/>
</dbReference>
<keyword evidence="1 2" id="KW-0418">Kinase</keyword>
<dbReference type="EC" id="2.7.1.71" evidence="1"/>
<name>A0AAJ1IFY3_9SPIO</name>
<dbReference type="Gene3D" id="3.40.50.300">
    <property type="entry name" value="P-loop containing nucleotide triphosphate hydrolases"/>
    <property type="match status" value="1"/>
</dbReference>
<dbReference type="SUPFAM" id="SSF52540">
    <property type="entry name" value="P-loop containing nucleoside triphosphate hydrolases"/>
    <property type="match status" value="1"/>
</dbReference>
<comment type="subcellular location">
    <subcellularLocation>
        <location evidence="1">Cytoplasm</location>
    </subcellularLocation>
</comment>
<gene>
    <name evidence="1" type="primary">aroK</name>
    <name evidence="2" type="ORF">PQJ61_11150</name>
</gene>
<comment type="cofactor">
    <cofactor evidence="1">
        <name>Mg(2+)</name>
        <dbReference type="ChEBI" id="CHEBI:18420"/>
    </cofactor>
    <text evidence="1">Binds 1 Mg(2+) ion per subunit.</text>
</comment>
<dbReference type="GO" id="GO:0005737">
    <property type="term" value="C:cytoplasm"/>
    <property type="evidence" value="ECO:0007669"/>
    <property type="project" value="UniProtKB-SubCell"/>
</dbReference>
<comment type="caution">
    <text evidence="1">Lacks conserved residue(s) required for the propagation of feature annotation.</text>
</comment>
<feature type="binding site" evidence="1">
    <location>
        <begin position="15"/>
        <end position="20"/>
    </location>
    <ligand>
        <name>ATP</name>
        <dbReference type="ChEBI" id="CHEBI:30616"/>
    </ligand>
</feature>
<keyword evidence="1" id="KW-0808">Transferase</keyword>
<comment type="similarity">
    <text evidence="1">Belongs to the shikimate kinase family.</text>
</comment>
<dbReference type="EMBL" id="JAQQAL010000024">
    <property type="protein sequence ID" value="MDC7227307.1"/>
    <property type="molecule type" value="Genomic_DNA"/>
</dbReference>
<organism evidence="2 3">
    <name type="scientific">Candidatus Thalassospirochaeta sargassi</name>
    <dbReference type="NCBI Taxonomy" id="3119039"/>
    <lineage>
        <taxon>Bacteria</taxon>
        <taxon>Pseudomonadati</taxon>
        <taxon>Spirochaetota</taxon>
        <taxon>Spirochaetia</taxon>
        <taxon>Spirochaetales</taxon>
        <taxon>Spirochaetaceae</taxon>
        <taxon>Candidatus Thalassospirochaeta</taxon>
    </lineage>
</organism>
<reference evidence="2 3" key="1">
    <citation type="submission" date="2022-12" db="EMBL/GenBank/DDBJ databases">
        <title>Metagenome assembled genome from gulf of manar.</title>
        <authorList>
            <person name="Kohli P."/>
            <person name="Pk S."/>
            <person name="Venkata Ramana C."/>
            <person name="Sasikala C."/>
        </authorList>
    </citation>
    <scope>NUCLEOTIDE SEQUENCE [LARGE SCALE GENOMIC DNA]</scope>
    <source>
        <strain evidence="2">JB008</strain>
    </source>
</reference>
<dbReference type="Proteomes" id="UP001221217">
    <property type="component" value="Unassembled WGS sequence"/>
</dbReference>
<dbReference type="InterPro" id="IPR000623">
    <property type="entry name" value="Shikimate_kinase/TSH1"/>
</dbReference>
<keyword evidence="1" id="KW-0479">Metal-binding</keyword>
<comment type="caution">
    <text evidence="2">The sequence shown here is derived from an EMBL/GenBank/DDBJ whole genome shotgun (WGS) entry which is preliminary data.</text>
</comment>
<dbReference type="GO" id="GO:0008652">
    <property type="term" value="P:amino acid biosynthetic process"/>
    <property type="evidence" value="ECO:0007669"/>
    <property type="project" value="UniProtKB-KW"/>
</dbReference>
<feature type="binding site" evidence="1">
    <location>
        <position position="37"/>
    </location>
    <ligand>
        <name>substrate</name>
    </ligand>
</feature>